<feature type="domain" description="ArsA/GET3 Anion-transporting ATPase-like" evidence="1">
    <location>
        <begin position="33"/>
        <end position="347"/>
    </location>
</feature>
<dbReference type="SUPFAM" id="SSF52540">
    <property type="entry name" value="P-loop containing nucleoside triphosphate hydrolases"/>
    <property type="match status" value="1"/>
</dbReference>
<dbReference type="STRING" id="2903.R1DSX4"/>
<dbReference type="eggNOG" id="KOG2825">
    <property type="taxonomic scope" value="Eukaryota"/>
</dbReference>
<accession>A0A0D3KRZ3</accession>
<dbReference type="GO" id="GO:0016887">
    <property type="term" value="F:ATP hydrolysis activity"/>
    <property type="evidence" value="ECO:0007669"/>
    <property type="project" value="InterPro"/>
</dbReference>
<name>A0A0D3KRZ3_EMIH1</name>
<sequence>MRGVFPLQYVASQAFRGTNADAWEDLLADQKDRFVLVGGKGGVGKTTTSASLAVQFATDGHSTLLVSTDPAHSLGDALETDLSSGEVVRVEGVAGASLYACEVKVDDAVAEFKRLVGGVSSAEGGAASAQGLGLSDFADIFDAVPPGVDELIALSKIVALAQRDAYGIHFDRVVIDTAPTGHTLRLLTFPDFLDRFITRLLVLRSRFDGAANMLGGAPADAPDEPTAVTKLKEFQAQMQALQALLHDPETTEFCIVTIATALSLNEAERLLLELRREGIAVRRGVVNRLIATDVADGYVARLANGQRQCLAELDDLAARCAVDVTQVPYFDTELRSVYGLRAMGNALFDAPPPSSS</sequence>
<reference evidence="2" key="2">
    <citation type="submission" date="2024-10" db="UniProtKB">
        <authorList>
            <consortium name="EnsemblProtists"/>
        </authorList>
    </citation>
    <scope>IDENTIFICATION</scope>
</reference>
<dbReference type="InterPro" id="IPR027417">
    <property type="entry name" value="P-loop_NTPase"/>
</dbReference>
<dbReference type="PANTHER" id="PTHR10803">
    <property type="entry name" value="ARSENICAL PUMP-DRIVING ATPASE ARSENITE-TRANSLOCATING ATPASE"/>
    <property type="match status" value="1"/>
</dbReference>
<reference evidence="3" key="1">
    <citation type="journal article" date="2013" name="Nature">
        <title>Pan genome of the phytoplankton Emiliania underpins its global distribution.</title>
        <authorList>
            <person name="Read B.A."/>
            <person name="Kegel J."/>
            <person name="Klute M.J."/>
            <person name="Kuo A."/>
            <person name="Lefebvre S.C."/>
            <person name="Maumus F."/>
            <person name="Mayer C."/>
            <person name="Miller J."/>
            <person name="Monier A."/>
            <person name="Salamov A."/>
            <person name="Young J."/>
            <person name="Aguilar M."/>
            <person name="Claverie J.M."/>
            <person name="Frickenhaus S."/>
            <person name="Gonzalez K."/>
            <person name="Herman E.K."/>
            <person name="Lin Y.C."/>
            <person name="Napier J."/>
            <person name="Ogata H."/>
            <person name="Sarno A.F."/>
            <person name="Shmutz J."/>
            <person name="Schroeder D."/>
            <person name="de Vargas C."/>
            <person name="Verret F."/>
            <person name="von Dassow P."/>
            <person name="Valentin K."/>
            <person name="Van de Peer Y."/>
            <person name="Wheeler G."/>
            <person name="Dacks J.B."/>
            <person name="Delwiche C.F."/>
            <person name="Dyhrman S.T."/>
            <person name="Glockner G."/>
            <person name="John U."/>
            <person name="Richards T."/>
            <person name="Worden A.Z."/>
            <person name="Zhang X."/>
            <person name="Grigoriev I.V."/>
            <person name="Allen A.E."/>
            <person name="Bidle K."/>
            <person name="Borodovsky M."/>
            <person name="Bowler C."/>
            <person name="Brownlee C."/>
            <person name="Cock J.M."/>
            <person name="Elias M."/>
            <person name="Gladyshev V.N."/>
            <person name="Groth M."/>
            <person name="Guda C."/>
            <person name="Hadaegh A."/>
            <person name="Iglesias-Rodriguez M.D."/>
            <person name="Jenkins J."/>
            <person name="Jones B.M."/>
            <person name="Lawson T."/>
            <person name="Leese F."/>
            <person name="Lindquist E."/>
            <person name="Lobanov A."/>
            <person name="Lomsadze A."/>
            <person name="Malik S.B."/>
            <person name="Marsh M.E."/>
            <person name="Mackinder L."/>
            <person name="Mock T."/>
            <person name="Mueller-Roeber B."/>
            <person name="Pagarete A."/>
            <person name="Parker M."/>
            <person name="Probert I."/>
            <person name="Quesneville H."/>
            <person name="Raines C."/>
            <person name="Rensing S.A."/>
            <person name="Riano-Pachon D.M."/>
            <person name="Richier S."/>
            <person name="Rokitta S."/>
            <person name="Shiraiwa Y."/>
            <person name="Soanes D.M."/>
            <person name="van der Giezen M."/>
            <person name="Wahlund T.M."/>
            <person name="Williams B."/>
            <person name="Wilson W."/>
            <person name="Wolfe G."/>
            <person name="Wurch L.L."/>
        </authorList>
    </citation>
    <scope>NUCLEOTIDE SEQUENCE</scope>
</reference>
<dbReference type="PaxDb" id="2903-EOD38528"/>
<dbReference type="InterPro" id="IPR016300">
    <property type="entry name" value="ATPase_ArsA/GET3"/>
</dbReference>
<dbReference type="CDD" id="cd02035">
    <property type="entry name" value="ArsA"/>
    <property type="match status" value="1"/>
</dbReference>
<dbReference type="Proteomes" id="UP000013827">
    <property type="component" value="Unassembled WGS sequence"/>
</dbReference>
<dbReference type="PANTHER" id="PTHR10803:SF0">
    <property type="entry name" value="ATPASE GET3B"/>
    <property type="match status" value="1"/>
</dbReference>
<dbReference type="KEGG" id="ehx:EMIHUDRAFT_77837"/>
<dbReference type="RefSeq" id="XP_005790957.1">
    <property type="nucleotide sequence ID" value="XM_005790900.1"/>
</dbReference>
<dbReference type="NCBIfam" id="TIGR00345">
    <property type="entry name" value="GET3_arsA_TRC40"/>
    <property type="match status" value="1"/>
</dbReference>
<dbReference type="Pfam" id="PF02374">
    <property type="entry name" value="ArsA_ATPase"/>
    <property type="match status" value="1"/>
</dbReference>
<protein>
    <recommendedName>
        <fullName evidence="1">ArsA/GET3 Anion-transporting ATPase-like domain-containing protein</fullName>
    </recommendedName>
</protein>
<organism evidence="2 3">
    <name type="scientific">Emiliania huxleyi (strain CCMP1516)</name>
    <dbReference type="NCBI Taxonomy" id="280463"/>
    <lineage>
        <taxon>Eukaryota</taxon>
        <taxon>Haptista</taxon>
        <taxon>Haptophyta</taxon>
        <taxon>Prymnesiophyceae</taxon>
        <taxon>Isochrysidales</taxon>
        <taxon>Noelaerhabdaceae</taxon>
        <taxon>Emiliania</taxon>
    </lineage>
</organism>
<dbReference type="HOGENOM" id="CLU_040761_2_1_1"/>
<dbReference type="InterPro" id="IPR025723">
    <property type="entry name" value="ArsA/GET3_ATPase-like"/>
</dbReference>
<keyword evidence="3" id="KW-1185">Reference proteome</keyword>
<evidence type="ECO:0000313" key="3">
    <source>
        <dbReference type="Proteomes" id="UP000013827"/>
    </source>
</evidence>
<dbReference type="EnsemblProtists" id="EOD38528">
    <property type="protein sequence ID" value="EOD38528"/>
    <property type="gene ID" value="EMIHUDRAFT_77837"/>
</dbReference>
<dbReference type="GO" id="GO:0043529">
    <property type="term" value="C:GET complex"/>
    <property type="evidence" value="ECO:0007669"/>
    <property type="project" value="TreeGrafter"/>
</dbReference>
<dbReference type="GO" id="GO:0005524">
    <property type="term" value="F:ATP binding"/>
    <property type="evidence" value="ECO:0007669"/>
    <property type="project" value="InterPro"/>
</dbReference>
<dbReference type="Gene3D" id="3.40.50.300">
    <property type="entry name" value="P-loop containing nucleotide triphosphate hydrolases"/>
    <property type="match status" value="1"/>
</dbReference>
<dbReference type="AlphaFoldDB" id="A0A0D3KRZ3"/>
<evidence type="ECO:0000259" key="1">
    <source>
        <dbReference type="Pfam" id="PF02374"/>
    </source>
</evidence>
<dbReference type="GO" id="GO:0071816">
    <property type="term" value="P:tail-anchored membrane protein insertion into ER membrane"/>
    <property type="evidence" value="ECO:0007669"/>
    <property type="project" value="TreeGrafter"/>
</dbReference>
<proteinExistence type="predicted"/>
<evidence type="ECO:0000313" key="2">
    <source>
        <dbReference type="EnsemblProtists" id="EOD38528"/>
    </source>
</evidence>
<dbReference type="GeneID" id="17283799"/>